<keyword evidence="6" id="KW-1185">Reference proteome</keyword>
<dbReference type="PANTHER" id="PTHR44688">
    <property type="entry name" value="DNA-BINDING TRANSCRIPTIONAL ACTIVATOR DEVR_DOSR"/>
    <property type="match status" value="1"/>
</dbReference>
<proteinExistence type="predicted"/>
<dbReference type="EMBL" id="CP004121">
    <property type="protein sequence ID" value="AGF56700.1"/>
    <property type="molecule type" value="Genomic_DNA"/>
</dbReference>
<dbReference type="PANTHER" id="PTHR44688:SF16">
    <property type="entry name" value="DNA-BINDING TRANSCRIPTIONAL ACTIVATOR DEVR_DOSR"/>
    <property type="match status" value="1"/>
</dbReference>
<dbReference type="PROSITE" id="PS00622">
    <property type="entry name" value="HTH_LUXR_1"/>
    <property type="match status" value="1"/>
</dbReference>
<protein>
    <submittedName>
        <fullName evidence="5">Regulatory protein, LuxR</fullName>
    </submittedName>
</protein>
<dbReference type="InterPro" id="IPR029016">
    <property type="entry name" value="GAF-like_dom_sf"/>
</dbReference>
<dbReference type="eggNOG" id="COG2203">
    <property type="taxonomic scope" value="Bacteria"/>
</dbReference>
<evidence type="ECO:0000256" key="2">
    <source>
        <dbReference type="ARBA" id="ARBA00023125"/>
    </source>
</evidence>
<dbReference type="SUPFAM" id="SSF55781">
    <property type="entry name" value="GAF domain-like"/>
    <property type="match status" value="1"/>
</dbReference>
<evidence type="ECO:0000259" key="4">
    <source>
        <dbReference type="PROSITE" id="PS50043"/>
    </source>
</evidence>
<dbReference type="SMART" id="SM00421">
    <property type="entry name" value="HTH_LUXR"/>
    <property type="match status" value="1"/>
</dbReference>
<dbReference type="KEGG" id="csr:Cspa_c29390"/>
<name>M1LUF8_9CLOT</name>
<dbReference type="GO" id="GO:0006355">
    <property type="term" value="P:regulation of DNA-templated transcription"/>
    <property type="evidence" value="ECO:0007669"/>
    <property type="project" value="InterPro"/>
</dbReference>
<dbReference type="InterPro" id="IPR036388">
    <property type="entry name" value="WH-like_DNA-bd_sf"/>
</dbReference>
<keyword evidence="2" id="KW-0238">DNA-binding</keyword>
<evidence type="ECO:0000313" key="5">
    <source>
        <dbReference type="EMBL" id="AGF56700.1"/>
    </source>
</evidence>
<dbReference type="PATRIC" id="fig|931276.5.peg.2955"/>
<dbReference type="OrthoDB" id="2612750at2"/>
<dbReference type="Gene3D" id="3.30.450.40">
    <property type="match status" value="1"/>
</dbReference>
<dbReference type="eggNOG" id="COG2197">
    <property type="taxonomic scope" value="Bacteria"/>
</dbReference>
<evidence type="ECO:0000256" key="1">
    <source>
        <dbReference type="ARBA" id="ARBA00023015"/>
    </source>
</evidence>
<dbReference type="AlphaFoldDB" id="M1LUF8"/>
<organism evidence="5 6">
    <name type="scientific">Clostridium saccharoperbutylacetonicum N1-4(HMT)</name>
    <dbReference type="NCBI Taxonomy" id="931276"/>
    <lineage>
        <taxon>Bacteria</taxon>
        <taxon>Bacillati</taxon>
        <taxon>Bacillota</taxon>
        <taxon>Clostridia</taxon>
        <taxon>Eubacteriales</taxon>
        <taxon>Clostridiaceae</taxon>
        <taxon>Clostridium</taxon>
    </lineage>
</organism>
<dbReference type="Pfam" id="PF00196">
    <property type="entry name" value="GerE"/>
    <property type="match status" value="1"/>
</dbReference>
<feature type="domain" description="HTH luxR-type" evidence="4">
    <location>
        <begin position="188"/>
        <end position="252"/>
    </location>
</feature>
<dbReference type="RefSeq" id="WP_015393019.1">
    <property type="nucleotide sequence ID" value="NC_020291.1"/>
</dbReference>
<dbReference type="Gene3D" id="1.10.10.10">
    <property type="entry name" value="Winged helix-like DNA-binding domain superfamily/Winged helix DNA-binding domain"/>
    <property type="match status" value="1"/>
</dbReference>
<accession>M1LUF8</accession>
<evidence type="ECO:0000256" key="3">
    <source>
        <dbReference type="ARBA" id="ARBA00023163"/>
    </source>
</evidence>
<dbReference type="InterPro" id="IPR000792">
    <property type="entry name" value="Tscrpt_reg_LuxR_C"/>
</dbReference>
<gene>
    <name evidence="5" type="ORF">Cspa_c29390</name>
</gene>
<dbReference type="PROSITE" id="PS50043">
    <property type="entry name" value="HTH_LUXR_2"/>
    <property type="match status" value="1"/>
</dbReference>
<dbReference type="GO" id="GO:0003677">
    <property type="term" value="F:DNA binding"/>
    <property type="evidence" value="ECO:0007669"/>
    <property type="project" value="UniProtKB-KW"/>
</dbReference>
<keyword evidence="1" id="KW-0805">Transcription regulation</keyword>
<dbReference type="SUPFAM" id="SSF46894">
    <property type="entry name" value="C-terminal effector domain of the bipartite response regulators"/>
    <property type="match status" value="1"/>
</dbReference>
<dbReference type="Proteomes" id="UP000011728">
    <property type="component" value="Chromosome"/>
</dbReference>
<dbReference type="InterPro" id="IPR016032">
    <property type="entry name" value="Sig_transdc_resp-reg_C-effctor"/>
</dbReference>
<dbReference type="HOGENOM" id="CLU_088868_0_0_9"/>
<evidence type="ECO:0000313" key="6">
    <source>
        <dbReference type="Proteomes" id="UP000011728"/>
    </source>
</evidence>
<keyword evidence="3" id="KW-0804">Transcription</keyword>
<dbReference type="PRINTS" id="PR00038">
    <property type="entry name" value="HTHLUXR"/>
</dbReference>
<dbReference type="CDD" id="cd06170">
    <property type="entry name" value="LuxR_C_like"/>
    <property type="match status" value="1"/>
</dbReference>
<sequence length="252" mass="29864">MQNNEFLLVNNIIYQIYSIPDFNTMKITFLNLLKMLIPNTASSILMADHTDSKNLLCEPICVPEVYSETEKHYLLNEDEDYTRWVMLSGQCLLIRESDLMPDEERIKTALYKKCYEPFGLHYSIQLNLVYNDLFLGVLTIYRSREEGDFTSDEMFLVKAFSDHLNLRFYEFYTKDDKNSSSTSYSITHLASKYNLTNREEEVLQLIFEDMDSDQIADKLFISSYTLKKHLQNLYKKFNVSNKRNLLEFRNKQ</sequence>
<dbReference type="STRING" id="36745.CLSAP_26730"/>
<reference evidence="5 6" key="1">
    <citation type="submission" date="2013-02" db="EMBL/GenBank/DDBJ databases">
        <title>Genome sequence of Clostridium saccharoperbutylacetonicum N1-4(HMT).</title>
        <authorList>
            <person name="Poehlein A."/>
            <person name="Daniel R."/>
        </authorList>
    </citation>
    <scope>NUCLEOTIDE SEQUENCE [LARGE SCALE GENOMIC DNA]</scope>
    <source>
        <strain evidence="6">N1-4(HMT)</strain>
    </source>
</reference>